<dbReference type="Gene3D" id="3.60.10.10">
    <property type="entry name" value="Endonuclease/exonuclease/phosphatase"/>
    <property type="match status" value="1"/>
</dbReference>
<sequence>MKVLTLNTHSWVEENPEEKLAQLAEKIIEENYDVIALQEVNQRRDSEAGIVGEWYCPVTDRVIHEDNFALRLTEALQVLGVDYYWTWGFSHIGYGIYDEGLAILSKQPILPNNYRVSQFTEEADYRRRILLTGITEIDGQLVLVGSGHYSWWSEEGFAVEWVTTEEILADSPYPLLLMGDFNNPEGNEGYQLITQGALQLSDVFQTAEQKIGSHTVAKAIDGWESNQEALRIDYIFISPELTAQTYQVMFDGKSGPVVSDHFGVAAVIHA</sequence>
<dbReference type="RefSeq" id="WP_161901602.1">
    <property type="nucleotide sequence ID" value="NZ_MAEL01000031.1"/>
</dbReference>
<gene>
    <name evidence="2" type="ORF">BAU17_10245</name>
</gene>
<dbReference type="Proteomes" id="UP000782705">
    <property type="component" value="Unassembled WGS sequence"/>
</dbReference>
<keyword evidence="2" id="KW-0378">Hydrolase</keyword>
<organism evidence="2 3">
    <name type="scientific">Candidatus Enterococcus willemsii</name>
    <dbReference type="NCBI Taxonomy" id="1857215"/>
    <lineage>
        <taxon>Bacteria</taxon>
        <taxon>Bacillati</taxon>
        <taxon>Bacillota</taxon>
        <taxon>Bacilli</taxon>
        <taxon>Lactobacillales</taxon>
        <taxon>Enterococcaceae</taxon>
        <taxon>Enterococcus</taxon>
    </lineage>
</organism>
<proteinExistence type="predicted"/>
<feature type="domain" description="Endonuclease/exonuclease/phosphatase" evidence="1">
    <location>
        <begin position="18"/>
        <end position="261"/>
    </location>
</feature>
<protein>
    <submittedName>
        <fullName evidence="2">Hydrolase</fullName>
    </submittedName>
</protein>
<dbReference type="PANTHER" id="PTHR14859">
    <property type="entry name" value="CALCOFLUOR WHITE HYPERSENSITIVE PROTEIN PRECURSOR"/>
    <property type="match status" value="1"/>
</dbReference>
<evidence type="ECO:0000313" key="2">
    <source>
        <dbReference type="EMBL" id="KAF1304572.1"/>
    </source>
</evidence>
<dbReference type="GO" id="GO:0016787">
    <property type="term" value="F:hydrolase activity"/>
    <property type="evidence" value="ECO:0007669"/>
    <property type="project" value="UniProtKB-KW"/>
</dbReference>
<keyword evidence="3" id="KW-1185">Reference proteome</keyword>
<dbReference type="SUPFAM" id="SSF56219">
    <property type="entry name" value="DNase I-like"/>
    <property type="match status" value="1"/>
</dbReference>
<comment type="caution">
    <text evidence="2">The sequence shown here is derived from an EMBL/GenBank/DDBJ whole genome shotgun (WGS) entry which is preliminary data.</text>
</comment>
<dbReference type="InterPro" id="IPR005135">
    <property type="entry name" value="Endo/exonuclease/phosphatase"/>
</dbReference>
<evidence type="ECO:0000313" key="3">
    <source>
        <dbReference type="Proteomes" id="UP000782705"/>
    </source>
</evidence>
<dbReference type="CDD" id="cd09079">
    <property type="entry name" value="RgfB-like"/>
    <property type="match status" value="1"/>
</dbReference>
<dbReference type="EMBL" id="MAEL01000031">
    <property type="protein sequence ID" value="KAF1304572.1"/>
    <property type="molecule type" value="Genomic_DNA"/>
</dbReference>
<dbReference type="PANTHER" id="PTHR14859:SF1">
    <property type="entry name" value="PGAP2-INTERACTING PROTEIN"/>
    <property type="match status" value="1"/>
</dbReference>
<dbReference type="InterPro" id="IPR036691">
    <property type="entry name" value="Endo/exonu/phosph_ase_sf"/>
</dbReference>
<reference evidence="2 3" key="1">
    <citation type="submission" date="2016-06" db="EMBL/GenBank/DDBJ databases">
        <title>Four novel species of enterococci isolated from chicken manure.</title>
        <authorList>
            <person name="Van Tyne D."/>
        </authorList>
    </citation>
    <scope>NUCLEOTIDE SEQUENCE [LARGE SCALE GENOMIC DNA]</scope>
    <source>
        <strain evidence="2 3">CU12B</strain>
    </source>
</reference>
<evidence type="ECO:0000259" key="1">
    <source>
        <dbReference type="Pfam" id="PF03372"/>
    </source>
</evidence>
<name>A0ABQ6Z0M3_9ENTE</name>
<dbReference type="Pfam" id="PF03372">
    <property type="entry name" value="Exo_endo_phos"/>
    <property type="match status" value="1"/>
</dbReference>
<accession>A0ABQ6Z0M3</accession>
<dbReference type="InterPro" id="IPR051916">
    <property type="entry name" value="GPI-anchor_lipid_remodeler"/>
</dbReference>